<dbReference type="InterPro" id="IPR003439">
    <property type="entry name" value="ABC_transporter-like_ATP-bd"/>
</dbReference>
<evidence type="ECO:0000256" key="8">
    <source>
        <dbReference type="ARBA" id="ARBA00022840"/>
    </source>
</evidence>
<evidence type="ECO:0000256" key="3">
    <source>
        <dbReference type="ARBA" id="ARBA00022475"/>
    </source>
</evidence>
<dbReference type="CDD" id="cd03259">
    <property type="entry name" value="ABC_Carb_Solutes_like"/>
    <property type="match status" value="1"/>
</dbReference>
<dbReference type="SUPFAM" id="SSF55811">
    <property type="entry name" value="Nudix"/>
    <property type="match status" value="1"/>
</dbReference>
<reference evidence="16" key="1">
    <citation type="journal article" date="2019" name="Int. J. Syst. Evol. Microbiol.">
        <title>The Global Catalogue of Microorganisms (GCM) 10K type strain sequencing project: providing services to taxonomists for standard genome sequencing and annotation.</title>
        <authorList>
            <consortium name="The Broad Institute Genomics Platform"/>
            <consortium name="The Broad Institute Genome Sequencing Center for Infectious Disease"/>
            <person name="Wu L."/>
            <person name="Ma J."/>
        </authorList>
    </citation>
    <scope>NUCLEOTIDE SEQUENCE [LARGE SCALE GENOMIC DNA]</scope>
    <source>
        <strain evidence="16">JCM 18542</strain>
    </source>
</reference>
<evidence type="ECO:0000259" key="14">
    <source>
        <dbReference type="PROSITE" id="PS51462"/>
    </source>
</evidence>
<evidence type="ECO:0000256" key="6">
    <source>
        <dbReference type="ARBA" id="ARBA00022741"/>
    </source>
</evidence>
<dbReference type="InterPro" id="IPR027417">
    <property type="entry name" value="P-loop_NTPase"/>
</dbReference>
<dbReference type="CDD" id="cd03425">
    <property type="entry name" value="NUDIX_MutT_NudA_like"/>
    <property type="match status" value="1"/>
</dbReference>
<evidence type="ECO:0000256" key="5">
    <source>
        <dbReference type="ARBA" id="ARBA00022519"/>
    </source>
</evidence>
<dbReference type="SMART" id="SM00382">
    <property type="entry name" value="AAA"/>
    <property type="match status" value="1"/>
</dbReference>
<keyword evidence="11" id="KW-0406">Ion transport</keyword>
<sequence length="529" mass="54931">MSVNSDARLQVRGLTVDYRDVRAVDGVDLNVGGAGRGVVALLGPSGCGKSTLLRGVAGIEPLTSGSVVFDGEDVTRLPAHRRGFGLLFQDGQLFPHRTVAGNIGYGLSGAWGRPRGTRAARHQRVEELLVLVGLEGLGGRRVGELSGGQAQRVALARALAPRPRMLLLDEPLSALDRELRDRLALDIGRILAATGTPALVVTHDHGEASTLAGTIAVMRGGRLVQEAAPRKLWRHPRDEATARFLGYPLVLDGDVRDGIATCALGRVPVAHPDGPVRLGLRAESLRACPTRGGGRGAAPAGGGQDAAGTVESVTVLPSRTLVSVCIGAGADGAVSAESSATGPAGAGSVLATWTANPEGGPVRDGGARGRDPVVGEPVALRPVPGMVAVIMAGSVREVAAGAVIRGGRVLLAQRAHPPALDGLWEFPGGKAEPGESGPEALRRELHEELGVAVRVGDRLDGEVELASPGRSGHGGPMLLRTYLATVASGEPRAAEHRALHWAVPEDLDRMPLVDNDRLWIPALQELLRR</sequence>
<evidence type="ECO:0000256" key="1">
    <source>
        <dbReference type="ARBA" id="ARBA00005582"/>
    </source>
</evidence>
<dbReference type="PROSITE" id="PS50893">
    <property type="entry name" value="ABC_TRANSPORTER_2"/>
    <property type="match status" value="1"/>
</dbReference>
<keyword evidence="3" id="KW-1003">Cell membrane</keyword>
<keyword evidence="7" id="KW-0378">Hydrolase</keyword>
<evidence type="ECO:0000256" key="11">
    <source>
        <dbReference type="ARBA" id="ARBA00023065"/>
    </source>
</evidence>
<feature type="domain" description="Nudix hydrolase" evidence="14">
    <location>
        <begin position="394"/>
        <end position="525"/>
    </location>
</feature>
<gene>
    <name evidence="15" type="ORF">GCM10023353_16260</name>
</gene>
<keyword evidence="5" id="KW-0997">Cell inner membrane</keyword>
<dbReference type="InterPro" id="IPR020476">
    <property type="entry name" value="Nudix_hydrolase"/>
</dbReference>
<dbReference type="InterPro" id="IPR015853">
    <property type="entry name" value="ABC_transpr_FbpC"/>
</dbReference>
<keyword evidence="12" id="KW-0472">Membrane</keyword>
<dbReference type="EMBL" id="BAABKQ010000001">
    <property type="protein sequence ID" value="GAA4812247.1"/>
    <property type="molecule type" value="Genomic_DNA"/>
</dbReference>
<feature type="domain" description="ABC transporter" evidence="13">
    <location>
        <begin position="9"/>
        <end position="245"/>
    </location>
</feature>
<dbReference type="InterPro" id="IPR003593">
    <property type="entry name" value="AAA+_ATPase"/>
</dbReference>
<dbReference type="Gene3D" id="3.40.50.300">
    <property type="entry name" value="P-loop containing nucleotide triphosphate hydrolases"/>
    <property type="match status" value="1"/>
</dbReference>
<keyword evidence="2" id="KW-0813">Transport</keyword>
<dbReference type="PANTHER" id="PTHR42781:SF5">
    <property type="entry name" value="PUTRESCINE TRANSPORT ATP-BINDING PROTEIN POTG"/>
    <property type="match status" value="1"/>
</dbReference>
<dbReference type="InterPro" id="IPR020084">
    <property type="entry name" value="NUDIX_hydrolase_CS"/>
</dbReference>
<keyword evidence="16" id="KW-1185">Reference proteome</keyword>
<dbReference type="PRINTS" id="PR00502">
    <property type="entry name" value="NUDIXFAMILY"/>
</dbReference>
<keyword evidence="4" id="KW-0410">Iron transport</keyword>
<keyword evidence="8" id="KW-0067">ATP-binding</keyword>
<evidence type="ECO:0000256" key="2">
    <source>
        <dbReference type="ARBA" id="ARBA00022448"/>
    </source>
</evidence>
<evidence type="ECO:0000256" key="7">
    <source>
        <dbReference type="ARBA" id="ARBA00022801"/>
    </source>
</evidence>
<dbReference type="Proteomes" id="UP001500839">
    <property type="component" value="Unassembled WGS sequence"/>
</dbReference>
<evidence type="ECO:0000256" key="12">
    <source>
        <dbReference type="ARBA" id="ARBA00023136"/>
    </source>
</evidence>
<protein>
    <recommendedName>
        <fullName evidence="17">ATP-binding cassette domain-containing protein</fullName>
    </recommendedName>
</protein>
<proteinExistence type="inferred from homology"/>
<dbReference type="InterPro" id="IPR000086">
    <property type="entry name" value="NUDIX_hydrolase_dom"/>
</dbReference>
<evidence type="ECO:0000313" key="15">
    <source>
        <dbReference type="EMBL" id="GAA4812247.1"/>
    </source>
</evidence>
<evidence type="ECO:0000256" key="9">
    <source>
        <dbReference type="ARBA" id="ARBA00022967"/>
    </source>
</evidence>
<dbReference type="InterPro" id="IPR017871">
    <property type="entry name" value="ABC_transporter-like_CS"/>
</dbReference>
<dbReference type="Pfam" id="PF00005">
    <property type="entry name" value="ABC_tran"/>
    <property type="match status" value="1"/>
</dbReference>
<evidence type="ECO:0008006" key="17">
    <source>
        <dbReference type="Google" id="ProtNLM"/>
    </source>
</evidence>
<dbReference type="Pfam" id="PF00293">
    <property type="entry name" value="NUDIX"/>
    <property type="match status" value="1"/>
</dbReference>
<dbReference type="PANTHER" id="PTHR42781">
    <property type="entry name" value="SPERMIDINE/PUTRESCINE IMPORT ATP-BINDING PROTEIN POTA"/>
    <property type="match status" value="1"/>
</dbReference>
<comment type="caution">
    <text evidence="15">The sequence shown here is derived from an EMBL/GenBank/DDBJ whole genome shotgun (WGS) entry which is preliminary data.</text>
</comment>
<dbReference type="PROSITE" id="PS51462">
    <property type="entry name" value="NUDIX"/>
    <property type="match status" value="1"/>
</dbReference>
<evidence type="ECO:0000256" key="10">
    <source>
        <dbReference type="ARBA" id="ARBA00023004"/>
    </source>
</evidence>
<accession>A0ABP9CN13</accession>
<comment type="similarity">
    <text evidence="1">Belongs to the Nudix hydrolase family.</text>
</comment>
<evidence type="ECO:0000259" key="13">
    <source>
        <dbReference type="PROSITE" id="PS50893"/>
    </source>
</evidence>
<keyword evidence="9" id="KW-1278">Translocase</keyword>
<dbReference type="RefSeq" id="WP_200175388.1">
    <property type="nucleotide sequence ID" value="NZ_BAABKQ010000001.1"/>
</dbReference>
<dbReference type="PROSITE" id="PS00893">
    <property type="entry name" value="NUDIX_BOX"/>
    <property type="match status" value="1"/>
</dbReference>
<dbReference type="InterPro" id="IPR015797">
    <property type="entry name" value="NUDIX_hydrolase-like_dom_sf"/>
</dbReference>
<evidence type="ECO:0000313" key="16">
    <source>
        <dbReference type="Proteomes" id="UP001500839"/>
    </source>
</evidence>
<name>A0ABP9CN13_9ACTN</name>
<dbReference type="SUPFAM" id="SSF52540">
    <property type="entry name" value="P-loop containing nucleoside triphosphate hydrolases"/>
    <property type="match status" value="1"/>
</dbReference>
<evidence type="ECO:0000256" key="4">
    <source>
        <dbReference type="ARBA" id="ARBA00022496"/>
    </source>
</evidence>
<dbReference type="Gene3D" id="3.90.79.10">
    <property type="entry name" value="Nucleoside Triphosphate Pyrophosphohydrolase"/>
    <property type="match status" value="1"/>
</dbReference>
<keyword evidence="6" id="KW-0547">Nucleotide-binding</keyword>
<organism evidence="15 16">
    <name type="scientific">Tomitella cavernea</name>
    <dbReference type="NCBI Taxonomy" id="1387982"/>
    <lineage>
        <taxon>Bacteria</taxon>
        <taxon>Bacillati</taxon>
        <taxon>Actinomycetota</taxon>
        <taxon>Actinomycetes</taxon>
        <taxon>Mycobacteriales</taxon>
        <taxon>Tomitella</taxon>
    </lineage>
</organism>
<dbReference type="InterPro" id="IPR050093">
    <property type="entry name" value="ABC_SmlMolc_Importer"/>
</dbReference>
<dbReference type="PROSITE" id="PS00211">
    <property type="entry name" value="ABC_TRANSPORTER_1"/>
    <property type="match status" value="1"/>
</dbReference>
<keyword evidence="10" id="KW-0408">Iron</keyword>